<evidence type="ECO:0000313" key="2">
    <source>
        <dbReference type="Proteomes" id="UP000051612"/>
    </source>
</evidence>
<organism evidence="1 2">
    <name type="scientific">Ligilactobacillus murinus DSM 20452 = NBRC 14221</name>
    <dbReference type="NCBI Taxonomy" id="1423772"/>
    <lineage>
        <taxon>Bacteria</taxon>
        <taxon>Bacillati</taxon>
        <taxon>Bacillota</taxon>
        <taxon>Bacilli</taxon>
        <taxon>Lactobacillales</taxon>
        <taxon>Lactobacillaceae</taxon>
        <taxon>Ligilactobacillus</taxon>
    </lineage>
</organism>
<comment type="caution">
    <text evidence="1">The sequence shown here is derived from an EMBL/GenBank/DDBJ whole genome shotgun (WGS) entry which is preliminary data.</text>
</comment>
<accession>A0A0R2B206</accession>
<dbReference type="AlphaFoldDB" id="A0A0R2B206"/>
<sequence length="96" mass="11111">MKISENFEYPLLPEWTTAEIITASEFYEAVEKVYTTGIEREEFLAKHKKFLQMEPAIMTQKQLDRDFEQASGLSIYQAVKLAKATTGKRVKFNEKG</sequence>
<dbReference type="PATRIC" id="fig|1423772.3.peg.890"/>
<gene>
    <name evidence="1" type="ORF">FC48_GL000818</name>
</gene>
<dbReference type="EMBL" id="AYYN01000140">
    <property type="protein sequence ID" value="KRM73553.1"/>
    <property type="molecule type" value="Genomic_DNA"/>
</dbReference>
<dbReference type="NCBIfam" id="NF003353">
    <property type="entry name" value="PRK04387.1"/>
    <property type="match status" value="1"/>
</dbReference>
<dbReference type="SUPFAM" id="SSF158504">
    <property type="entry name" value="BH2638-like"/>
    <property type="match status" value="1"/>
</dbReference>
<dbReference type="InterPro" id="IPR007920">
    <property type="entry name" value="UPF0223"/>
</dbReference>
<name>A0A0R2B206_9LACO</name>
<protein>
    <submittedName>
        <fullName evidence="1">Uncharacterized protein</fullName>
    </submittedName>
</protein>
<dbReference type="InterPro" id="IPR023324">
    <property type="entry name" value="BH2638-like_sf"/>
</dbReference>
<reference evidence="1 2" key="1">
    <citation type="journal article" date="2015" name="Genome Announc.">
        <title>Expanding the biotechnology potential of lactobacilli through comparative genomics of 213 strains and associated genera.</title>
        <authorList>
            <person name="Sun Z."/>
            <person name="Harris H.M."/>
            <person name="McCann A."/>
            <person name="Guo C."/>
            <person name="Argimon S."/>
            <person name="Zhang W."/>
            <person name="Yang X."/>
            <person name="Jeffery I.B."/>
            <person name="Cooney J.C."/>
            <person name="Kagawa T.F."/>
            <person name="Liu W."/>
            <person name="Song Y."/>
            <person name="Salvetti E."/>
            <person name="Wrobel A."/>
            <person name="Rasinkangas P."/>
            <person name="Parkhill J."/>
            <person name="Rea M.C."/>
            <person name="O'Sullivan O."/>
            <person name="Ritari J."/>
            <person name="Douillard F.P."/>
            <person name="Paul Ross R."/>
            <person name="Yang R."/>
            <person name="Briner A.E."/>
            <person name="Felis G.E."/>
            <person name="de Vos W.M."/>
            <person name="Barrangou R."/>
            <person name="Klaenhammer T.R."/>
            <person name="Caufield P.W."/>
            <person name="Cui Y."/>
            <person name="Zhang H."/>
            <person name="O'Toole P.W."/>
        </authorList>
    </citation>
    <scope>NUCLEOTIDE SEQUENCE [LARGE SCALE GENOMIC DNA]</scope>
    <source>
        <strain evidence="1 2">DSM 20452</strain>
    </source>
</reference>
<dbReference type="Gene3D" id="1.10.220.80">
    <property type="entry name" value="BH2638-like"/>
    <property type="match status" value="1"/>
</dbReference>
<proteinExistence type="predicted"/>
<dbReference type="RefSeq" id="WP_004048936.1">
    <property type="nucleotide sequence ID" value="NZ_AYYN01000140.1"/>
</dbReference>
<dbReference type="Proteomes" id="UP000051612">
    <property type="component" value="Unassembled WGS sequence"/>
</dbReference>
<evidence type="ECO:0000313" key="1">
    <source>
        <dbReference type="EMBL" id="KRM73553.1"/>
    </source>
</evidence>
<dbReference type="Pfam" id="PF05256">
    <property type="entry name" value="UPF0223"/>
    <property type="match status" value="1"/>
</dbReference>